<evidence type="ECO:0000313" key="2">
    <source>
        <dbReference type="Proteomes" id="UP000635245"/>
    </source>
</evidence>
<protein>
    <submittedName>
        <fullName evidence="1">Uncharacterized protein</fullName>
    </submittedName>
</protein>
<reference evidence="1" key="1">
    <citation type="submission" date="2020-12" db="EMBL/GenBank/DDBJ databases">
        <title>Prauserella sp. ASG 168, a novel actinomycete isolated from cave rock.</title>
        <authorList>
            <person name="Suriyachadkun C."/>
        </authorList>
    </citation>
    <scope>NUCLEOTIDE SEQUENCE</scope>
    <source>
        <strain evidence="1">ASG 168</strain>
    </source>
</reference>
<gene>
    <name evidence="1" type="ORF">JHE00_12445</name>
</gene>
<evidence type="ECO:0000313" key="1">
    <source>
        <dbReference type="EMBL" id="MBK1785136.1"/>
    </source>
</evidence>
<dbReference type="AlphaFoldDB" id="A0A934QR14"/>
<comment type="caution">
    <text evidence="1">The sequence shown here is derived from an EMBL/GenBank/DDBJ whole genome shotgun (WGS) entry which is preliminary data.</text>
</comment>
<dbReference type="RefSeq" id="WP_200318033.1">
    <property type="nucleotide sequence ID" value="NZ_JAENJH010000002.1"/>
</dbReference>
<proteinExistence type="predicted"/>
<organism evidence="1 2">
    <name type="scientific">Prauserella cavernicola</name>
    <dbReference type="NCBI Taxonomy" id="2800127"/>
    <lineage>
        <taxon>Bacteria</taxon>
        <taxon>Bacillati</taxon>
        <taxon>Actinomycetota</taxon>
        <taxon>Actinomycetes</taxon>
        <taxon>Pseudonocardiales</taxon>
        <taxon>Pseudonocardiaceae</taxon>
        <taxon>Prauserella</taxon>
    </lineage>
</organism>
<dbReference type="Proteomes" id="UP000635245">
    <property type="component" value="Unassembled WGS sequence"/>
</dbReference>
<dbReference type="EMBL" id="JAENJH010000002">
    <property type="protein sequence ID" value="MBK1785136.1"/>
    <property type="molecule type" value="Genomic_DNA"/>
</dbReference>
<sequence>MKLKITLTPEHGDAIDIETNSRDVLNWERTTKGASFGSFVDDMHIVDLYKIAWYASRRLGEYSGPLKEFEQAFDLEVDRASDDEDDDELDPTQLGL</sequence>
<name>A0A934QR14_9PSEU</name>
<keyword evidence="2" id="KW-1185">Reference proteome</keyword>
<accession>A0A934QR14</accession>